<sequence length="77" mass="8254">MTALLLFIVLPTVLLGLAFFIKPLVAPDQRRGDAMGQGLSAQGLFGHHGLAPDERAVREDTEAVRFDLGAVRPRDGA</sequence>
<keyword evidence="2" id="KW-1185">Reference proteome</keyword>
<dbReference type="EMBL" id="PYSV01000007">
    <property type="protein sequence ID" value="PTA68245.1"/>
    <property type="molecule type" value="Genomic_DNA"/>
</dbReference>
<dbReference type="AlphaFoldDB" id="A0A2T3W8M4"/>
<gene>
    <name evidence="1" type="ORF">C8263_09335</name>
</gene>
<name>A0A2T3W8M4_9DEIO</name>
<dbReference type="OrthoDB" id="72410at2"/>
<comment type="caution">
    <text evidence="1">The sequence shown here is derived from an EMBL/GenBank/DDBJ whole genome shotgun (WGS) entry which is preliminary data.</text>
</comment>
<dbReference type="RefSeq" id="WP_107137839.1">
    <property type="nucleotide sequence ID" value="NZ_PYSV01000007.1"/>
</dbReference>
<dbReference type="Proteomes" id="UP000240317">
    <property type="component" value="Unassembled WGS sequence"/>
</dbReference>
<accession>A0A2T3W8M4</accession>
<protein>
    <submittedName>
        <fullName evidence="1">Uncharacterized protein</fullName>
    </submittedName>
</protein>
<organism evidence="1 2">
    <name type="scientific">Deinococcus arcticus</name>
    <dbReference type="NCBI Taxonomy" id="2136176"/>
    <lineage>
        <taxon>Bacteria</taxon>
        <taxon>Thermotogati</taxon>
        <taxon>Deinococcota</taxon>
        <taxon>Deinococci</taxon>
        <taxon>Deinococcales</taxon>
        <taxon>Deinococcaceae</taxon>
        <taxon>Deinococcus</taxon>
    </lineage>
</organism>
<reference evidence="1 2" key="1">
    <citation type="submission" date="2018-03" db="EMBL/GenBank/DDBJ databases">
        <title>Draft genome of Deinococcus sp. OD32.</title>
        <authorList>
            <person name="Wang X.-P."/>
            <person name="Du Z.-J."/>
        </authorList>
    </citation>
    <scope>NUCLEOTIDE SEQUENCE [LARGE SCALE GENOMIC DNA]</scope>
    <source>
        <strain evidence="1 2">OD32</strain>
    </source>
</reference>
<evidence type="ECO:0000313" key="1">
    <source>
        <dbReference type="EMBL" id="PTA68245.1"/>
    </source>
</evidence>
<proteinExistence type="predicted"/>
<evidence type="ECO:0000313" key="2">
    <source>
        <dbReference type="Proteomes" id="UP000240317"/>
    </source>
</evidence>